<dbReference type="EMBL" id="JBHUCX010000092">
    <property type="protein sequence ID" value="MFD1677332.1"/>
    <property type="molecule type" value="Genomic_DNA"/>
</dbReference>
<proteinExistence type="inferred from homology"/>
<comment type="similarity">
    <text evidence="2">Belongs to the GerABKC lipoprotein family.</text>
</comment>
<dbReference type="PROSITE" id="PS51257">
    <property type="entry name" value="PROKAR_LIPOPROTEIN"/>
    <property type="match status" value="1"/>
</dbReference>
<sequence length="414" mass="45837">MLKRLCVVLILLSSPVAMTGCYDRQELEQQAFVSTLGIDKGPNGLIDCTLRISVPVNPSGAGAKGGMEPLASTKPVTVRAHSINEAMVLAGGSIERTITFSHLTLIIFGNELARDGVLTYIQPLIRYQQFRRSVLMSISKTTALDVIQADKPMLDTSIVRVADGMAMVGERSGIIPVCRLHDLASALENPHQSVIAPLYNINDFVKNDDATLPDNDKISYEAGKVLRLGGNPVEWMGAAVFKGDKVVDYLNGEDCIYIRMLEGGLYHAKLDLDDPSETGQDISVSLHKERAPQYKISLTNPVQIHVNLPVDVDVDNVASGIDYAQAGKRRILEKGLSEQVDQKLHQVLERLLVKDKTDVVPVSKYIRGKFRTYQQFADYPWDEQMKDAKIVVNADVHVRRFGVQMDPLRKLDQD</sequence>
<dbReference type="InterPro" id="IPR057336">
    <property type="entry name" value="GerAC_N"/>
</dbReference>
<evidence type="ECO:0000256" key="8">
    <source>
        <dbReference type="SAM" id="SignalP"/>
    </source>
</evidence>
<evidence type="ECO:0000256" key="1">
    <source>
        <dbReference type="ARBA" id="ARBA00004635"/>
    </source>
</evidence>
<reference evidence="12" key="1">
    <citation type="journal article" date="2019" name="Int. J. Syst. Evol. Microbiol.">
        <title>The Global Catalogue of Microorganisms (GCM) 10K type strain sequencing project: providing services to taxonomists for standard genome sequencing and annotation.</title>
        <authorList>
            <consortium name="The Broad Institute Genomics Platform"/>
            <consortium name="The Broad Institute Genome Sequencing Center for Infectious Disease"/>
            <person name="Wu L."/>
            <person name="Ma J."/>
        </authorList>
    </citation>
    <scope>NUCLEOTIDE SEQUENCE [LARGE SCALE GENOMIC DNA]</scope>
    <source>
        <strain evidence="12">CGMCC 1.12286</strain>
    </source>
</reference>
<keyword evidence="5" id="KW-0472">Membrane</keyword>
<comment type="subcellular location">
    <subcellularLocation>
        <location evidence="1">Membrane</location>
        <topology evidence="1">Lipid-anchor</topology>
    </subcellularLocation>
</comment>
<evidence type="ECO:0000256" key="3">
    <source>
        <dbReference type="ARBA" id="ARBA00022544"/>
    </source>
</evidence>
<evidence type="ECO:0000256" key="5">
    <source>
        <dbReference type="ARBA" id="ARBA00023136"/>
    </source>
</evidence>
<protein>
    <submittedName>
        <fullName evidence="11">Ger(X)C family spore germination protein</fullName>
    </submittedName>
</protein>
<evidence type="ECO:0000313" key="12">
    <source>
        <dbReference type="Proteomes" id="UP001597079"/>
    </source>
</evidence>
<organism evidence="11 12">
    <name type="scientific">Alicyclobacillus fodiniaquatilis</name>
    <dbReference type="NCBI Taxonomy" id="1661150"/>
    <lineage>
        <taxon>Bacteria</taxon>
        <taxon>Bacillati</taxon>
        <taxon>Bacillota</taxon>
        <taxon>Bacilli</taxon>
        <taxon>Bacillales</taxon>
        <taxon>Alicyclobacillaceae</taxon>
        <taxon>Alicyclobacillus</taxon>
    </lineage>
</organism>
<feature type="chain" id="PRO_5047462653" evidence="8">
    <location>
        <begin position="20"/>
        <end position="414"/>
    </location>
</feature>
<feature type="domain" description="Spore germination GerAC-like C-terminal" evidence="9">
    <location>
        <begin position="236"/>
        <end position="402"/>
    </location>
</feature>
<evidence type="ECO:0000259" key="10">
    <source>
        <dbReference type="Pfam" id="PF25198"/>
    </source>
</evidence>
<dbReference type="Pfam" id="PF05504">
    <property type="entry name" value="Spore_GerAC"/>
    <property type="match status" value="1"/>
</dbReference>
<evidence type="ECO:0000256" key="6">
    <source>
        <dbReference type="ARBA" id="ARBA00023139"/>
    </source>
</evidence>
<evidence type="ECO:0000256" key="2">
    <source>
        <dbReference type="ARBA" id="ARBA00007886"/>
    </source>
</evidence>
<dbReference type="Pfam" id="PF25198">
    <property type="entry name" value="Spore_GerAC_N"/>
    <property type="match status" value="1"/>
</dbReference>
<dbReference type="Proteomes" id="UP001597079">
    <property type="component" value="Unassembled WGS sequence"/>
</dbReference>
<keyword evidence="6" id="KW-0564">Palmitate</keyword>
<keyword evidence="7" id="KW-0449">Lipoprotein</keyword>
<evidence type="ECO:0000259" key="9">
    <source>
        <dbReference type="Pfam" id="PF05504"/>
    </source>
</evidence>
<name>A0ABW4JR70_9BACL</name>
<accession>A0ABW4JR70</accession>
<evidence type="ECO:0000313" key="11">
    <source>
        <dbReference type="EMBL" id="MFD1677332.1"/>
    </source>
</evidence>
<dbReference type="InterPro" id="IPR038501">
    <property type="entry name" value="Spore_GerAC_C_sf"/>
</dbReference>
<dbReference type="RefSeq" id="WP_377945236.1">
    <property type="nucleotide sequence ID" value="NZ_JBHUCX010000092.1"/>
</dbReference>
<dbReference type="InterPro" id="IPR046953">
    <property type="entry name" value="Spore_GerAC-like_C"/>
</dbReference>
<gene>
    <name evidence="11" type="ORF">ACFSB2_21905</name>
</gene>
<keyword evidence="4 8" id="KW-0732">Signal</keyword>
<feature type="signal peptide" evidence="8">
    <location>
        <begin position="1"/>
        <end position="19"/>
    </location>
</feature>
<dbReference type="PANTHER" id="PTHR35789:SF1">
    <property type="entry name" value="SPORE GERMINATION PROTEIN B3"/>
    <property type="match status" value="1"/>
</dbReference>
<keyword evidence="12" id="KW-1185">Reference proteome</keyword>
<comment type="caution">
    <text evidence="11">The sequence shown here is derived from an EMBL/GenBank/DDBJ whole genome shotgun (WGS) entry which is preliminary data.</text>
</comment>
<feature type="domain" description="Spore germination protein N-terminal" evidence="10">
    <location>
        <begin position="23"/>
        <end position="198"/>
    </location>
</feature>
<evidence type="ECO:0000256" key="4">
    <source>
        <dbReference type="ARBA" id="ARBA00022729"/>
    </source>
</evidence>
<dbReference type="PANTHER" id="PTHR35789">
    <property type="entry name" value="SPORE GERMINATION PROTEIN B3"/>
    <property type="match status" value="1"/>
</dbReference>
<evidence type="ECO:0000256" key="7">
    <source>
        <dbReference type="ARBA" id="ARBA00023288"/>
    </source>
</evidence>
<dbReference type="InterPro" id="IPR008844">
    <property type="entry name" value="Spore_GerAC-like"/>
</dbReference>
<dbReference type="Gene3D" id="3.30.300.210">
    <property type="entry name" value="Nutrient germinant receptor protein C, domain 3"/>
    <property type="match status" value="1"/>
</dbReference>
<dbReference type="NCBIfam" id="TIGR02887">
    <property type="entry name" value="spore_ger_x_C"/>
    <property type="match status" value="1"/>
</dbReference>
<keyword evidence="3" id="KW-0309">Germination</keyword>